<dbReference type="Pfam" id="PF04069">
    <property type="entry name" value="OpuAC"/>
    <property type="match status" value="1"/>
</dbReference>
<dbReference type="GO" id="GO:0022857">
    <property type="term" value="F:transmembrane transporter activity"/>
    <property type="evidence" value="ECO:0007669"/>
    <property type="project" value="InterPro"/>
</dbReference>
<dbReference type="SUPFAM" id="SSF53850">
    <property type="entry name" value="Periplasmic binding protein-like II"/>
    <property type="match status" value="1"/>
</dbReference>
<proteinExistence type="predicted"/>
<dbReference type="EMBL" id="CP023445">
    <property type="protein sequence ID" value="ATE57152.1"/>
    <property type="molecule type" value="Genomic_DNA"/>
</dbReference>
<dbReference type="Gene3D" id="3.40.190.10">
    <property type="entry name" value="Periplasmic binding protein-like II"/>
    <property type="match status" value="1"/>
</dbReference>
<feature type="chain" id="PRO_5012674131" evidence="1">
    <location>
        <begin position="23"/>
        <end position="294"/>
    </location>
</feature>
<dbReference type="Gene3D" id="3.40.190.120">
    <property type="entry name" value="Osmoprotection protein (prox), domain 2"/>
    <property type="match status" value="1"/>
</dbReference>
<dbReference type="RefSeq" id="WP_096496880.1">
    <property type="nucleotide sequence ID" value="NZ_CP023445.1"/>
</dbReference>
<keyword evidence="1" id="KW-0732">Signal</keyword>
<dbReference type="AlphaFoldDB" id="A0A290ZDV6"/>
<dbReference type="PROSITE" id="PS51257">
    <property type="entry name" value="PROKAR_LIPOPROTEIN"/>
    <property type="match status" value="1"/>
</dbReference>
<dbReference type="CDD" id="cd13606">
    <property type="entry name" value="PBP2_ProX_like"/>
    <property type="match status" value="1"/>
</dbReference>
<evidence type="ECO:0000259" key="2">
    <source>
        <dbReference type="Pfam" id="PF04069"/>
    </source>
</evidence>
<dbReference type="KEGG" id="apre:CNX65_30865"/>
<evidence type="ECO:0000313" key="3">
    <source>
        <dbReference type="EMBL" id="ATE57152.1"/>
    </source>
</evidence>
<reference evidence="3" key="1">
    <citation type="submission" date="2017-09" db="EMBL/GenBank/DDBJ databases">
        <title>Complete Genome Sequence of ansamitocin-producing Bacterium Actinosynnema pretiosum X47.</title>
        <authorList>
            <person name="Cao G."/>
            <person name="Zong G."/>
            <person name="Zhong C."/>
            <person name="Fu J."/>
        </authorList>
    </citation>
    <scope>NUCLEOTIDE SEQUENCE [LARGE SCALE GENOMIC DNA]</scope>
    <source>
        <strain evidence="3">X47</strain>
    </source>
</reference>
<keyword evidence="4" id="KW-1185">Reference proteome</keyword>
<dbReference type="InterPro" id="IPR007210">
    <property type="entry name" value="ABC_Gly_betaine_transp_sub-bd"/>
</dbReference>
<evidence type="ECO:0000313" key="4">
    <source>
        <dbReference type="Proteomes" id="UP000218505"/>
    </source>
</evidence>
<feature type="signal peptide" evidence="1">
    <location>
        <begin position="1"/>
        <end position="22"/>
    </location>
</feature>
<name>A0A290ZDV6_9PSEU</name>
<dbReference type="GO" id="GO:0043190">
    <property type="term" value="C:ATP-binding cassette (ABC) transporter complex"/>
    <property type="evidence" value="ECO:0007669"/>
    <property type="project" value="InterPro"/>
</dbReference>
<feature type="domain" description="ABC-type glycine betaine transport system substrate-binding" evidence="2">
    <location>
        <begin position="36"/>
        <end position="290"/>
    </location>
</feature>
<evidence type="ECO:0000256" key="1">
    <source>
        <dbReference type="SAM" id="SignalP"/>
    </source>
</evidence>
<gene>
    <name evidence="3" type="ORF">CNX65_30865</name>
</gene>
<sequence length="294" mass="30638">MKRTLTAVAAVLALATAGCGSAEDLSGSGDQAASGEIVVGSADFTENKILAEIYAGALKTTGAKVSVRSGIGARELVVQALQDKSLAVVPEYTGNLLVHFDKASTASEAEEVYSALKSELPEGLEVLEKSAAEDKDVLVVTKETADSGVKSIADLGEGKYVLGAAGEWAQRWEAKVKELYGVTFKEIKTTDAGGPVTVDTLKDGGSQVANLYTTQADIAVNGFVQLEDPKSMYPAQNILPLLRTGAVDDKGKAVLDKVSAGLTTENVAELVKKVDVDKETVANVAAEFLKTLSL</sequence>
<organism evidence="3 4">
    <name type="scientific">Actinosynnema pretiosum</name>
    <dbReference type="NCBI Taxonomy" id="42197"/>
    <lineage>
        <taxon>Bacteria</taxon>
        <taxon>Bacillati</taxon>
        <taxon>Actinomycetota</taxon>
        <taxon>Actinomycetes</taxon>
        <taxon>Pseudonocardiales</taxon>
        <taxon>Pseudonocardiaceae</taxon>
        <taxon>Actinosynnema</taxon>
    </lineage>
</organism>
<dbReference type="Proteomes" id="UP000218505">
    <property type="component" value="Chromosome"/>
</dbReference>
<protein>
    <submittedName>
        <fullName evidence="3">Glycine/betaine ABC transporter substrate-binding protein</fullName>
    </submittedName>
</protein>
<accession>A0A290ZDV6</accession>